<protein>
    <recommendedName>
        <fullName evidence="2">Leucine-rich repeat-containing protein 51</fullName>
    </recommendedName>
</protein>
<dbReference type="Proteomes" id="UP000007241">
    <property type="component" value="Unassembled WGS sequence"/>
</dbReference>
<dbReference type="STRING" id="684364.F4P6Y0"/>
<dbReference type="PROSITE" id="PS51450">
    <property type="entry name" value="LRR"/>
    <property type="match status" value="2"/>
</dbReference>
<proteinExistence type="predicted"/>
<sequence length="262" mass="29186">MGKNLQNGVISLEASMLSKNSRLLLQDGYCPATNVQKKQPTQHAKRNSGKLTTDKAEYLMTSGTTLANAPIANIGVTGKLEATNKTSLQPKEYTIEPLDYSFKEISQITVLIRSVKPDFAQEKLVTAIRLSNNQISTLASLPSCIEQMKSLSNITWLDLSFNALTTIDSSLLLLSNLKVLYLHANHIDDVAEVEKLSNLSHLFNLTLHGNTMENTKTYRSIVLLFIPRLKHLDFCAITKQDRTVSNTLAKRIQRQQTNAVLE</sequence>
<evidence type="ECO:0000256" key="1">
    <source>
        <dbReference type="ARBA" id="ARBA00004496"/>
    </source>
</evidence>
<organism evidence="6 7">
    <name type="scientific">Batrachochytrium dendrobatidis (strain JAM81 / FGSC 10211)</name>
    <name type="common">Frog chytrid fungus</name>
    <dbReference type="NCBI Taxonomy" id="684364"/>
    <lineage>
        <taxon>Eukaryota</taxon>
        <taxon>Fungi</taxon>
        <taxon>Fungi incertae sedis</taxon>
        <taxon>Chytridiomycota</taxon>
        <taxon>Chytridiomycota incertae sedis</taxon>
        <taxon>Chytridiomycetes</taxon>
        <taxon>Rhizophydiales</taxon>
        <taxon>Rhizophydiales incertae sedis</taxon>
        <taxon>Batrachochytrium</taxon>
    </lineage>
</organism>
<keyword evidence="5" id="KW-0677">Repeat</keyword>
<dbReference type="EMBL" id="GL882887">
    <property type="protein sequence ID" value="EGF78923.1"/>
    <property type="molecule type" value="Genomic_DNA"/>
</dbReference>
<comment type="subcellular location">
    <subcellularLocation>
        <location evidence="1">Cytoplasm</location>
    </subcellularLocation>
</comment>
<evidence type="ECO:0000256" key="5">
    <source>
        <dbReference type="ARBA" id="ARBA00022737"/>
    </source>
</evidence>
<dbReference type="GeneID" id="18239011"/>
<gene>
    <name evidence="6" type="ORF">BATDEDRAFT_26344</name>
</gene>
<reference evidence="6 7" key="1">
    <citation type="submission" date="2009-12" db="EMBL/GenBank/DDBJ databases">
        <title>The draft genome of Batrachochytrium dendrobatidis.</title>
        <authorList>
            <consortium name="US DOE Joint Genome Institute (JGI-PGF)"/>
            <person name="Kuo A."/>
            <person name="Salamov A."/>
            <person name="Schmutz J."/>
            <person name="Lucas S."/>
            <person name="Pitluck S."/>
            <person name="Rosenblum E."/>
            <person name="Stajich J."/>
            <person name="Eisen M."/>
            <person name="Grigoriev I.V."/>
        </authorList>
    </citation>
    <scope>NUCLEOTIDE SEQUENCE [LARGE SCALE GENOMIC DNA]</scope>
    <source>
        <strain evidence="7">JAM81 / FGSC 10211</strain>
    </source>
</reference>
<dbReference type="Gene3D" id="3.80.10.10">
    <property type="entry name" value="Ribonuclease Inhibitor"/>
    <property type="match status" value="1"/>
</dbReference>
<dbReference type="AlphaFoldDB" id="F4P6Y0"/>
<accession>F4P6Y0</accession>
<evidence type="ECO:0000313" key="7">
    <source>
        <dbReference type="Proteomes" id="UP000007241"/>
    </source>
</evidence>
<keyword evidence="4" id="KW-0433">Leucine-rich repeat</keyword>
<dbReference type="OMA" id="HGNPMGE"/>
<dbReference type="GO" id="GO:0005930">
    <property type="term" value="C:axoneme"/>
    <property type="evidence" value="ECO:0000318"/>
    <property type="project" value="GO_Central"/>
</dbReference>
<dbReference type="HOGENOM" id="CLU_1061676_0_0_1"/>
<dbReference type="InterPro" id="IPR001611">
    <property type="entry name" value="Leu-rich_rpt"/>
</dbReference>
<evidence type="ECO:0000256" key="3">
    <source>
        <dbReference type="ARBA" id="ARBA00022490"/>
    </source>
</evidence>
<evidence type="ECO:0000256" key="4">
    <source>
        <dbReference type="ARBA" id="ARBA00022614"/>
    </source>
</evidence>
<dbReference type="PANTHER" id="PTHR46545">
    <property type="entry name" value="LEUCINE-RICH REPEAT-CONTAINING PROTEIN 51"/>
    <property type="match status" value="1"/>
</dbReference>
<dbReference type="SUPFAM" id="SSF52058">
    <property type="entry name" value="L domain-like"/>
    <property type="match status" value="1"/>
</dbReference>
<dbReference type="Pfam" id="PF14580">
    <property type="entry name" value="LRR_9"/>
    <property type="match status" value="1"/>
</dbReference>
<dbReference type="InterPro" id="IPR032675">
    <property type="entry name" value="LRR_dom_sf"/>
</dbReference>
<keyword evidence="7" id="KW-1185">Reference proteome</keyword>
<evidence type="ECO:0000313" key="6">
    <source>
        <dbReference type="EMBL" id="EGF78923.1"/>
    </source>
</evidence>
<dbReference type="RefSeq" id="XP_006680364.1">
    <property type="nucleotide sequence ID" value="XM_006680301.1"/>
</dbReference>
<dbReference type="InParanoid" id="F4P6Y0"/>
<name>F4P6Y0_BATDJ</name>
<dbReference type="OrthoDB" id="433501at2759"/>
<dbReference type="PANTHER" id="PTHR46545:SF1">
    <property type="entry name" value="LEUCINE-RICH REPEAT-CONTAINING PROTEIN 51"/>
    <property type="match status" value="1"/>
</dbReference>
<evidence type="ECO:0000256" key="2">
    <source>
        <dbReference type="ARBA" id="ARBA00014223"/>
    </source>
</evidence>
<keyword evidence="3" id="KW-0963">Cytoplasm</keyword>